<dbReference type="OrthoDB" id="5278911at2759"/>
<dbReference type="AlphaFoldDB" id="S3BRW3"/>
<dbReference type="STRING" id="1262450.S3BRW3"/>
<gene>
    <name evidence="2" type="ORF">F503_01478</name>
</gene>
<dbReference type="eggNOG" id="ENOG502S698">
    <property type="taxonomic scope" value="Eukaryota"/>
</dbReference>
<dbReference type="EMBL" id="KE148170">
    <property type="protein sequence ID" value="EPE03142.1"/>
    <property type="molecule type" value="Genomic_DNA"/>
</dbReference>
<proteinExistence type="predicted"/>
<evidence type="ECO:0008006" key="4">
    <source>
        <dbReference type="Google" id="ProtNLM"/>
    </source>
</evidence>
<accession>S3BRW3</accession>
<protein>
    <recommendedName>
        <fullName evidence="4">Tafazzin</fullName>
    </recommendedName>
</protein>
<dbReference type="VEuPathDB" id="FungiDB:F503_01478"/>
<name>S3BRW3_OPHP1</name>
<feature type="compositionally biased region" description="Basic and acidic residues" evidence="1">
    <location>
        <begin position="89"/>
        <end position="101"/>
    </location>
</feature>
<feature type="compositionally biased region" description="Basic and acidic residues" evidence="1">
    <location>
        <begin position="382"/>
        <end position="391"/>
    </location>
</feature>
<evidence type="ECO:0000313" key="2">
    <source>
        <dbReference type="EMBL" id="EPE03142.1"/>
    </source>
</evidence>
<evidence type="ECO:0000256" key="1">
    <source>
        <dbReference type="SAM" id="MobiDB-lite"/>
    </source>
</evidence>
<evidence type="ECO:0000313" key="3">
    <source>
        <dbReference type="Proteomes" id="UP000016923"/>
    </source>
</evidence>
<dbReference type="HOGENOM" id="CLU_032824_1_0_1"/>
<feature type="region of interest" description="Disordered" evidence="1">
    <location>
        <begin position="76"/>
        <end position="108"/>
    </location>
</feature>
<feature type="region of interest" description="Disordered" evidence="1">
    <location>
        <begin position="369"/>
        <end position="391"/>
    </location>
</feature>
<organism evidence="2 3">
    <name type="scientific">Ophiostoma piceae (strain UAMH 11346)</name>
    <name type="common">Sap stain fungus</name>
    <dbReference type="NCBI Taxonomy" id="1262450"/>
    <lineage>
        <taxon>Eukaryota</taxon>
        <taxon>Fungi</taxon>
        <taxon>Dikarya</taxon>
        <taxon>Ascomycota</taxon>
        <taxon>Pezizomycotina</taxon>
        <taxon>Sordariomycetes</taxon>
        <taxon>Sordariomycetidae</taxon>
        <taxon>Ophiostomatales</taxon>
        <taxon>Ophiostomataceae</taxon>
        <taxon>Ophiostoma</taxon>
    </lineage>
</organism>
<sequence length="391" mass="43306">MPGVSRPARGSLVDRALRRIALEWQVQKHYNQYYLMHLQGPLRAAIISYLGQLSDGGKGVSIGDLKALLIPPIFPSDHGNGREQGGGVDDNRGGEQLHIEDEPPSPSTLNEDFRYLDLSGSVGQLLSIKELSDLLFPGGAVGSLSKARGNIKRTNNGKEQQEEDAGLLESWDLPGVSSPPRALLPNLTHLSLALDPDRHGQASWRQLLAFASHLPMLTHLRLAYWPEPTLTPNAKLTTVVSPEGRRFQYGGTGFYSHTLDNDWAEAVLLVRKLSKALYGLEYLDLTGCVSWFPALMNRVDNDQVDWAGDWGKITTLVLTYSHGHEGSADDDQSHQTDDPEDVVRELRAADVAQRTKAADTAKEIEQHIRQQRAGQGRFITVEYDRDPGRKR</sequence>
<dbReference type="Proteomes" id="UP000016923">
    <property type="component" value="Unassembled WGS sequence"/>
</dbReference>
<dbReference type="OMA" id="GTNYYSH"/>
<reference evidence="2 3" key="1">
    <citation type="journal article" date="2013" name="BMC Genomics">
        <title>The genome and transcriptome of the pine saprophyte Ophiostoma piceae, and a comparison with the bark beetle-associated pine pathogen Grosmannia clavigera.</title>
        <authorList>
            <person name="Haridas S."/>
            <person name="Wang Y."/>
            <person name="Lim L."/>
            <person name="Massoumi Alamouti S."/>
            <person name="Jackman S."/>
            <person name="Docking R."/>
            <person name="Robertson G."/>
            <person name="Birol I."/>
            <person name="Bohlmann J."/>
            <person name="Breuil C."/>
        </authorList>
    </citation>
    <scope>NUCLEOTIDE SEQUENCE [LARGE SCALE GENOMIC DNA]</scope>
    <source>
        <strain evidence="2 3">UAMH 11346</strain>
    </source>
</reference>
<keyword evidence="3" id="KW-1185">Reference proteome</keyword>